<protein>
    <submittedName>
        <fullName evidence="3">Monoamine oxidase</fullName>
    </submittedName>
</protein>
<dbReference type="GO" id="GO:0016491">
    <property type="term" value="F:oxidoreductase activity"/>
    <property type="evidence" value="ECO:0007669"/>
    <property type="project" value="InterPro"/>
</dbReference>
<dbReference type="SUPFAM" id="SSF51905">
    <property type="entry name" value="FAD/NAD(P)-binding domain"/>
    <property type="match status" value="1"/>
</dbReference>
<dbReference type="Pfam" id="PF13450">
    <property type="entry name" value="NAD_binding_8"/>
    <property type="match status" value="1"/>
</dbReference>
<gene>
    <name evidence="3" type="ORF">C8N24_2861</name>
</gene>
<dbReference type="InterPro" id="IPR002937">
    <property type="entry name" value="Amino_oxidase"/>
</dbReference>
<dbReference type="Gene3D" id="3.50.50.60">
    <property type="entry name" value="FAD/NAD(P)-binding domain"/>
    <property type="match status" value="2"/>
</dbReference>
<dbReference type="PANTHER" id="PTHR43563:SF14">
    <property type="entry name" value="AMINE OXIDASE"/>
    <property type="match status" value="1"/>
</dbReference>
<accession>A0A660LGN5</accession>
<dbReference type="Proteomes" id="UP000278962">
    <property type="component" value="Unassembled WGS sequence"/>
</dbReference>
<organism evidence="3 4">
    <name type="scientific">Solirubrobacter pauli</name>
    <dbReference type="NCBI Taxonomy" id="166793"/>
    <lineage>
        <taxon>Bacteria</taxon>
        <taxon>Bacillati</taxon>
        <taxon>Actinomycetota</taxon>
        <taxon>Thermoleophilia</taxon>
        <taxon>Solirubrobacterales</taxon>
        <taxon>Solirubrobacteraceae</taxon>
        <taxon>Solirubrobacter</taxon>
    </lineage>
</organism>
<dbReference type="SUPFAM" id="SSF54373">
    <property type="entry name" value="FAD-linked reductases, C-terminal domain"/>
    <property type="match status" value="1"/>
</dbReference>
<dbReference type="InterPro" id="IPR036188">
    <property type="entry name" value="FAD/NAD-bd_sf"/>
</dbReference>
<reference evidence="3 4" key="1">
    <citation type="submission" date="2018-10" db="EMBL/GenBank/DDBJ databases">
        <title>Genomic Encyclopedia of Archaeal and Bacterial Type Strains, Phase II (KMG-II): from individual species to whole genera.</title>
        <authorList>
            <person name="Goeker M."/>
        </authorList>
    </citation>
    <scope>NUCLEOTIDE SEQUENCE [LARGE SCALE GENOMIC DNA]</scope>
    <source>
        <strain evidence="3 4">DSM 14954</strain>
    </source>
</reference>
<sequence>MPHEAEVVVIGAGLAGLTAAASLQASGVDVVCLEARERVGGRASSVGGWLDLGATWFWDGQAAIAETVAALGLATYPQVLDGDALIERAPGEALRMDGNPIDRPGRRLREGMQSVPLALARSLTVKTSAPVRSITFRADSLAEVATDDETYVASTVLLAVPPRLAVESIDFQPALPPGVVDAARAVHTWMSDTVKVVARYATAFWRDAGWAGAALSHAGPFCEFHDHSGPEANQAALFGFAPAARLGGAAQDEIVERFCGHVERLWGPGAPAPLEVHVADWSADGYTTAGVATSSTAWYYGTPLLRLPHFGGRLVFCSTETAPAFPGYLEGAVLAGRRAAGQAQEHLAGVGRQA</sequence>
<evidence type="ECO:0000256" key="1">
    <source>
        <dbReference type="ARBA" id="ARBA00005995"/>
    </source>
</evidence>
<name>A0A660LGN5_9ACTN</name>
<evidence type="ECO:0000313" key="3">
    <source>
        <dbReference type="EMBL" id="RKQ93003.1"/>
    </source>
</evidence>
<comment type="similarity">
    <text evidence="1">Belongs to the flavin monoamine oxidase family.</text>
</comment>
<proteinExistence type="inferred from homology"/>
<evidence type="ECO:0000259" key="2">
    <source>
        <dbReference type="Pfam" id="PF01593"/>
    </source>
</evidence>
<dbReference type="PANTHER" id="PTHR43563">
    <property type="entry name" value="AMINE OXIDASE"/>
    <property type="match status" value="1"/>
</dbReference>
<keyword evidence="4" id="KW-1185">Reference proteome</keyword>
<comment type="caution">
    <text evidence="3">The sequence shown here is derived from an EMBL/GenBank/DDBJ whole genome shotgun (WGS) entry which is preliminary data.</text>
</comment>
<feature type="domain" description="Amine oxidase" evidence="2">
    <location>
        <begin position="106"/>
        <end position="342"/>
    </location>
</feature>
<dbReference type="Pfam" id="PF01593">
    <property type="entry name" value="Amino_oxidase"/>
    <property type="match status" value="1"/>
</dbReference>
<dbReference type="InterPro" id="IPR050703">
    <property type="entry name" value="Flavin_MAO"/>
</dbReference>
<dbReference type="RefSeq" id="WP_121250769.1">
    <property type="nucleotide sequence ID" value="NZ_RBIL01000001.1"/>
</dbReference>
<dbReference type="EMBL" id="RBIL01000001">
    <property type="protein sequence ID" value="RKQ93003.1"/>
    <property type="molecule type" value="Genomic_DNA"/>
</dbReference>
<dbReference type="OrthoDB" id="337830at2"/>
<dbReference type="AlphaFoldDB" id="A0A660LGN5"/>
<evidence type="ECO:0000313" key="4">
    <source>
        <dbReference type="Proteomes" id="UP000278962"/>
    </source>
</evidence>